<proteinExistence type="predicted"/>
<sequence>MRRPKGVSSAVSKTTEAGTEAVRRATGRNAGASPLAEQQEPAITAVKLIMMCFSALPLFAYDGSPLMVLLRLASSARRSSSQKCLKDLQWETKEHGCPLPPSFYDDLFVCLFFKKQTGQSEQETTCFRMS</sequence>
<evidence type="ECO:0000313" key="3">
    <source>
        <dbReference type="Proteomes" id="UP001054837"/>
    </source>
</evidence>
<protein>
    <submittedName>
        <fullName evidence="2">Uncharacterized protein</fullName>
    </submittedName>
</protein>
<evidence type="ECO:0000256" key="1">
    <source>
        <dbReference type="SAM" id="MobiDB-lite"/>
    </source>
</evidence>
<dbReference type="EMBL" id="BPLQ01006056">
    <property type="protein sequence ID" value="GIY19664.1"/>
    <property type="molecule type" value="Genomic_DNA"/>
</dbReference>
<organism evidence="2 3">
    <name type="scientific">Caerostris darwini</name>
    <dbReference type="NCBI Taxonomy" id="1538125"/>
    <lineage>
        <taxon>Eukaryota</taxon>
        <taxon>Metazoa</taxon>
        <taxon>Ecdysozoa</taxon>
        <taxon>Arthropoda</taxon>
        <taxon>Chelicerata</taxon>
        <taxon>Arachnida</taxon>
        <taxon>Araneae</taxon>
        <taxon>Araneomorphae</taxon>
        <taxon>Entelegynae</taxon>
        <taxon>Araneoidea</taxon>
        <taxon>Araneidae</taxon>
        <taxon>Caerostris</taxon>
    </lineage>
</organism>
<dbReference type="AlphaFoldDB" id="A0AAV4RF81"/>
<accession>A0AAV4RF81</accession>
<dbReference type="Proteomes" id="UP001054837">
    <property type="component" value="Unassembled WGS sequence"/>
</dbReference>
<gene>
    <name evidence="2" type="ORF">CDAR_274461</name>
</gene>
<name>A0AAV4RF81_9ARAC</name>
<comment type="caution">
    <text evidence="2">The sequence shown here is derived from an EMBL/GenBank/DDBJ whole genome shotgun (WGS) entry which is preliminary data.</text>
</comment>
<evidence type="ECO:0000313" key="2">
    <source>
        <dbReference type="EMBL" id="GIY19664.1"/>
    </source>
</evidence>
<reference evidence="2 3" key="1">
    <citation type="submission" date="2021-06" db="EMBL/GenBank/DDBJ databases">
        <title>Caerostris darwini draft genome.</title>
        <authorList>
            <person name="Kono N."/>
            <person name="Arakawa K."/>
        </authorList>
    </citation>
    <scope>NUCLEOTIDE SEQUENCE [LARGE SCALE GENOMIC DNA]</scope>
</reference>
<keyword evidence="3" id="KW-1185">Reference proteome</keyword>
<feature type="region of interest" description="Disordered" evidence="1">
    <location>
        <begin position="1"/>
        <end position="37"/>
    </location>
</feature>